<feature type="compositionally biased region" description="Basic and acidic residues" evidence="5">
    <location>
        <begin position="167"/>
        <end position="196"/>
    </location>
</feature>
<feature type="repeat" description="TPR" evidence="4">
    <location>
        <begin position="133"/>
        <end position="166"/>
    </location>
</feature>
<dbReference type="EMBL" id="JH795865">
    <property type="protein sequence ID" value="EJU00889.1"/>
    <property type="molecule type" value="Genomic_DNA"/>
</dbReference>
<dbReference type="AlphaFoldDB" id="M5FWU9"/>
<dbReference type="GeneID" id="63682524"/>
<dbReference type="Proteomes" id="UP000030653">
    <property type="component" value="Unassembled WGS sequence"/>
</dbReference>
<comment type="similarity">
    <text evidence="3">Belongs to the TTC4 family.</text>
</comment>
<dbReference type="GO" id="GO:0005634">
    <property type="term" value="C:nucleus"/>
    <property type="evidence" value="ECO:0007669"/>
    <property type="project" value="TreeGrafter"/>
</dbReference>
<feature type="compositionally biased region" description="Low complexity" evidence="5">
    <location>
        <begin position="224"/>
        <end position="242"/>
    </location>
</feature>
<dbReference type="GO" id="GO:0051879">
    <property type="term" value="F:Hsp90 protein binding"/>
    <property type="evidence" value="ECO:0007669"/>
    <property type="project" value="InterPro"/>
</dbReference>
<dbReference type="GO" id="GO:0030544">
    <property type="term" value="F:Hsp70 protein binding"/>
    <property type="evidence" value="ECO:0007669"/>
    <property type="project" value="TreeGrafter"/>
</dbReference>
<dbReference type="InterPro" id="IPR044059">
    <property type="entry name" value="Csn1/TTC4_wheel"/>
</dbReference>
<dbReference type="InterPro" id="IPR019734">
    <property type="entry name" value="TPR_rpt"/>
</dbReference>
<feature type="repeat" description="TPR" evidence="4">
    <location>
        <begin position="61"/>
        <end position="94"/>
    </location>
</feature>
<accession>M5FWU9</accession>
<keyword evidence="2 4" id="KW-0802">TPR repeat</keyword>
<evidence type="ECO:0000256" key="1">
    <source>
        <dbReference type="ARBA" id="ARBA00022737"/>
    </source>
</evidence>
<feature type="domain" description="Cns1/TTC4 wheel" evidence="6">
    <location>
        <begin position="246"/>
        <end position="372"/>
    </location>
</feature>
<gene>
    <name evidence="7" type="ORF">DACRYDRAFT_100505</name>
</gene>
<dbReference type="GO" id="GO:0005829">
    <property type="term" value="C:cytosol"/>
    <property type="evidence" value="ECO:0007669"/>
    <property type="project" value="TreeGrafter"/>
</dbReference>
<dbReference type="OMA" id="WRAAQCA"/>
<evidence type="ECO:0000256" key="4">
    <source>
        <dbReference type="PROSITE-ProRule" id="PRU00339"/>
    </source>
</evidence>
<dbReference type="GO" id="GO:0006457">
    <property type="term" value="P:protein folding"/>
    <property type="evidence" value="ECO:0007669"/>
    <property type="project" value="TreeGrafter"/>
</dbReference>
<dbReference type="PANTHER" id="PTHR46035">
    <property type="entry name" value="TETRATRICOPEPTIDE REPEAT PROTEIN 4"/>
    <property type="match status" value="1"/>
</dbReference>
<evidence type="ECO:0000256" key="3">
    <source>
        <dbReference type="ARBA" id="ARBA00023602"/>
    </source>
</evidence>
<reference evidence="7 8" key="1">
    <citation type="journal article" date="2012" name="Science">
        <title>The Paleozoic origin of enzymatic lignin decomposition reconstructed from 31 fungal genomes.</title>
        <authorList>
            <person name="Floudas D."/>
            <person name="Binder M."/>
            <person name="Riley R."/>
            <person name="Barry K."/>
            <person name="Blanchette R.A."/>
            <person name="Henrissat B."/>
            <person name="Martinez A.T."/>
            <person name="Otillar R."/>
            <person name="Spatafora J.W."/>
            <person name="Yadav J.S."/>
            <person name="Aerts A."/>
            <person name="Benoit I."/>
            <person name="Boyd A."/>
            <person name="Carlson A."/>
            <person name="Copeland A."/>
            <person name="Coutinho P.M."/>
            <person name="de Vries R.P."/>
            <person name="Ferreira P."/>
            <person name="Findley K."/>
            <person name="Foster B."/>
            <person name="Gaskell J."/>
            <person name="Glotzer D."/>
            <person name="Gorecki P."/>
            <person name="Heitman J."/>
            <person name="Hesse C."/>
            <person name="Hori C."/>
            <person name="Igarashi K."/>
            <person name="Jurgens J.A."/>
            <person name="Kallen N."/>
            <person name="Kersten P."/>
            <person name="Kohler A."/>
            <person name="Kuees U."/>
            <person name="Kumar T.K.A."/>
            <person name="Kuo A."/>
            <person name="LaButti K."/>
            <person name="Larrondo L.F."/>
            <person name="Lindquist E."/>
            <person name="Ling A."/>
            <person name="Lombard V."/>
            <person name="Lucas S."/>
            <person name="Lundell T."/>
            <person name="Martin R."/>
            <person name="McLaughlin D.J."/>
            <person name="Morgenstern I."/>
            <person name="Morin E."/>
            <person name="Murat C."/>
            <person name="Nagy L.G."/>
            <person name="Nolan M."/>
            <person name="Ohm R.A."/>
            <person name="Patyshakuliyeva A."/>
            <person name="Rokas A."/>
            <person name="Ruiz-Duenas F.J."/>
            <person name="Sabat G."/>
            <person name="Salamov A."/>
            <person name="Samejima M."/>
            <person name="Schmutz J."/>
            <person name="Slot J.C."/>
            <person name="St John F."/>
            <person name="Stenlid J."/>
            <person name="Sun H."/>
            <person name="Sun S."/>
            <person name="Syed K."/>
            <person name="Tsang A."/>
            <person name="Wiebenga A."/>
            <person name="Young D."/>
            <person name="Pisabarro A."/>
            <person name="Eastwood D.C."/>
            <person name="Martin F."/>
            <person name="Cullen D."/>
            <person name="Grigoriev I.V."/>
            <person name="Hibbett D.S."/>
        </authorList>
    </citation>
    <scope>NUCLEOTIDE SEQUENCE [LARGE SCALE GENOMIC DNA]</scope>
    <source>
        <strain evidence="7 8">DJM-731 SS1</strain>
    </source>
</reference>
<protein>
    <submittedName>
        <fullName evidence="7">TPR-like protein</fullName>
    </submittedName>
</protein>
<dbReference type="RefSeq" id="XP_040627786.1">
    <property type="nucleotide sequence ID" value="XM_040767462.1"/>
</dbReference>
<dbReference type="SMART" id="SM00028">
    <property type="entry name" value="TPR"/>
    <property type="match status" value="3"/>
</dbReference>
<dbReference type="STRING" id="1858805.M5FWU9"/>
<dbReference type="HOGENOM" id="CLU_040446_0_0_1"/>
<evidence type="ECO:0000313" key="7">
    <source>
        <dbReference type="EMBL" id="EJU00889.1"/>
    </source>
</evidence>
<keyword evidence="1" id="KW-0677">Repeat</keyword>
<dbReference type="PANTHER" id="PTHR46035:SF1">
    <property type="entry name" value="TETRATRICOPEPTIDE REPEAT PROTEIN 4"/>
    <property type="match status" value="1"/>
</dbReference>
<dbReference type="Pfam" id="PF18972">
    <property type="entry name" value="Wheel"/>
    <property type="match status" value="1"/>
</dbReference>
<organism evidence="7 8">
    <name type="scientific">Dacryopinax primogenitus (strain DJM 731)</name>
    <name type="common">Brown rot fungus</name>
    <dbReference type="NCBI Taxonomy" id="1858805"/>
    <lineage>
        <taxon>Eukaryota</taxon>
        <taxon>Fungi</taxon>
        <taxon>Dikarya</taxon>
        <taxon>Basidiomycota</taxon>
        <taxon>Agaricomycotina</taxon>
        <taxon>Dacrymycetes</taxon>
        <taxon>Dacrymycetales</taxon>
        <taxon>Dacrymycetaceae</taxon>
        <taxon>Dacryopinax</taxon>
    </lineage>
</organism>
<proteinExistence type="inferred from homology"/>
<dbReference type="InterPro" id="IPR011990">
    <property type="entry name" value="TPR-like_helical_dom_sf"/>
</dbReference>
<sequence>MALPQPPSAADVQRALSAFDKMPLFMKSLPSEQNDSVSDEPNVALEALQSLVYEGTPDEIAQNFKDQGNEYFRGRRWREAASFYSQGVDAKPEDAKLRESLLLNRAACNLELQNYQKVLADTSAVLSLNTRAGKAFFRAGVALTKLSRYDESIDALERCAALQPDDAGVKKARAEARRGKETEERKAREKREKEALRQAVESALQARAIVPVTTQSPPPQEAYPSFDPSSLSSPSSSSESFTPPLATTSLLIPVLLLYPLQAQTDFLTGFPESATFAEQITPVLEPTPPWDTQGEYTPGSVSLYVVTMRGRVLKLGLGRRLVDVWPAAAGSAKGAKAGEAQAEGGDGILLRDGWVEVYVLPRGEQERKWVEDTKAKQKEGKA</sequence>
<name>M5FWU9_DACPD</name>
<evidence type="ECO:0000256" key="5">
    <source>
        <dbReference type="SAM" id="MobiDB-lite"/>
    </source>
</evidence>
<evidence type="ECO:0000259" key="6">
    <source>
        <dbReference type="Pfam" id="PF18972"/>
    </source>
</evidence>
<evidence type="ECO:0000313" key="8">
    <source>
        <dbReference type="Proteomes" id="UP000030653"/>
    </source>
</evidence>
<feature type="region of interest" description="Disordered" evidence="5">
    <location>
        <begin position="167"/>
        <end position="242"/>
    </location>
</feature>
<dbReference type="SUPFAM" id="SSF48452">
    <property type="entry name" value="TPR-like"/>
    <property type="match status" value="1"/>
</dbReference>
<dbReference type="OrthoDB" id="1724687at2759"/>
<dbReference type="Gene3D" id="1.25.40.10">
    <property type="entry name" value="Tetratricopeptide repeat domain"/>
    <property type="match status" value="1"/>
</dbReference>
<dbReference type="PROSITE" id="PS50005">
    <property type="entry name" value="TPR"/>
    <property type="match status" value="2"/>
</dbReference>
<keyword evidence="8" id="KW-1185">Reference proteome</keyword>
<evidence type="ECO:0000256" key="2">
    <source>
        <dbReference type="ARBA" id="ARBA00022803"/>
    </source>
</evidence>